<dbReference type="AlphaFoldDB" id="A0A917C8A7"/>
<dbReference type="EMBL" id="BMKR01000007">
    <property type="protein sequence ID" value="GGF75496.1"/>
    <property type="molecule type" value="Genomic_DNA"/>
</dbReference>
<organism evidence="1 2">
    <name type="scientific">Paenibacillus albidus</name>
    <dbReference type="NCBI Taxonomy" id="2041023"/>
    <lineage>
        <taxon>Bacteria</taxon>
        <taxon>Bacillati</taxon>
        <taxon>Bacillota</taxon>
        <taxon>Bacilli</taxon>
        <taxon>Bacillales</taxon>
        <taxon>Paenibacillaceae</taxon>
        <taxon>Paenibacillus</taxon>
    </lineage>
</organism>
<protein>
    <submittedName>
        <fullName evidence="1">Uncharacterized protein</fullName>
    </submittedName>
</protein>
<reference evidence="1" key="1">
    <citation type="journal article" date="2014" name="Int. J. Syst. Evol. Microbiol.">
        <title>Complete genome sequence of Corynebacterium casei LMG S-19264T (=DSM 44701T), isolated from a smear-ripened cheese.</title>
        <authorList>
            <consortium name="US DOE Joint Genome Institute (JGI-PGF)"/>
            <person name="Walter F."/>
            <person name="Albersmeier A."/>
            <person name="Kalinowski J."/>
            <person name="Ruckert C."/>
        </authorList>
    </citation>
    <scope>NUCLEOTIDE SEQUENCE</scope>
    <source>
        <strain evidence="1">CGMCC 1.16134</strain>
    </source>
</reference>
<proteinExistence type="predicted"/>
<dbReference type="Proteomes" id="UP000637643">
    <property type="component" value="Unassembled WGS sequence"/>
</dbReference>
<sequence length="58" mass="6259">MKAYKKTGTQKRISTNGGDLGFAISQGILTPDPNGLSLGGKKLTHKVENYVSARFSLY</sequence>
<comment type="caution">
    <text evidence="1">The sequence shown here is derived from an EMBL/GenBank/DDBJ whole genome shotgun (WGS) entry which is preliminary data.</text>
</comment>
<name>A0A917C8A7_9BACL</name>
<evidence type="ECO:0000313" key="1">
    <source>
        <dbReference type="EMBL" id="GGF75496.1"/>
    </source>
</evidence>
<reference evidence="1" key="2">
    <citation type="submission" date="2020-09" db="EMBL/GenBank/DDBJ databases">
        <authorList>
            <person name="Sun Q."/>
            <person name="Zhou Y."/>
        </authorList>
    </citation>
    <scope>NUCLEOTIDE SEQUENCE</scope>
    <source>
        <strain evidence="1">CGMCC 1.16134</strain>
    </source>
</reference>
<accession>A0A917C8A7</accession>
<keyword evidence="2" id="KW-1185">Reference proteome</keyword>
<gene>
    <name evidence="1" type="ORF">GCM10010912_20850</name>
</gene>
<evidence type="ECO:0000313" key="2">
    <source>
        <dbReference type="Proteomes" id="UP000637643"/>
    </source>
</evidence>